<name>A0A9D1EXM7_9BACT</name>
<evidence type="ECO:0008006" key="3">
    <source>
        <dbReference type="Google" id="ProtNLM"/>
    </source>
</evidence>
<reference evidence="1" key="2">
    <citation type="journal article" date="2021" name="PeerJ">
        <title>Extensive microbial diversity within the chicken gut microbiome revealed by metagenomics and culture.</title>
        <authorList>
            <person name="Gilroy R."/>
            <person name="Ravi A."/>
            <person name="Getino M."/>
            <person name="Pursley I."/>
            <person name="Horton D.L."/>
            <person name="Alikhan N.F."/>
            <person name="Baker D."/>
            <person name="Gharbi K."/>
            <person name="Hall N."/>
            <person name="Watson M."/>
            <person name="Adriaenssens E.M."/>
            <person name="Foster-Nyarko E."/>
            <person name="Jarju S."/>
            <person name="Secka A."/>
            <person name="Antonio M."/>
            <person name="Oren A."/>
            <person name="Chaudhuri R.R."/>
            <person name="La Ragione R."/>
            <person name="Hildebrand F."/>
            <person name="Pallen M.J."/>
        </authorList>
    </citation>
    <scope>NUCLEOTIDE SEQUENCE</scope>
    <source>
        <strain evidence="1">6276</strain>
    </source>
</reference>
<dbReference type="AlphaFoldDB" id="A0A9D1EXM7"/>
<evidence type="ECO:0000313" key="2">
    <source>
        <dbReference type="Proteomes" id="UP000823928"/>
    </source>
</evidence>
<protein>
    <recommendedName>
        <fullName evidence="3">Transposase</fullName>
    </recommendedName>
</protein>
<evidence type="ECO:0000313" key="1">
    <source>
        <dbReference type="EMBL" id="HIS35723.1"/>
    </source>
</evidence>
<accession>A0A9D1EXM7</accession>
<organism evidence="1 2">
    <name type="scientific">Candidatus Scatousia excrementigallinarum</name>
    <dbReference type="NCBI Taxonomy" id="2840935"/>
    <lineage>
        <taxon>Bacteria</taxon>
        <taxon>Candidatus Scatousia</taxon>
    </lineage>
</organism>
<comment type="caution">
    <text evidence="1">The sequence shown here is derived from an EMBL/GenBank/DDBJ whole genome shotgun (WGS) entry which is preliminary data.</text>
</comment>
<sequence>MRQKTCKEKCPHCKSVENTVYKNKNQCYCKNCNKYFKPGSTRKEYSSITALALNTIISLFYPQANTKFRSFRNYVKILKKMSIPTIHNAKIQYKRVPSKKNPKAVSELSIDGKLQESIILTRSGDGFIVTRGLMFDKKLSLRIL</sequence>
<proteinExistence type="predicted"/>
<reference evidence="1" key="1">
    <citation type="submission" date="2020-10" db="EMBL/GenBank/DDBJ databases">
        <authorList>
            <person name="Gilroy R."/>
        </authorList>
    </citation>
    <scope>NUCLEOTIDE SEQUENCE</scope>
    <source>
        <strain evidence="1">6276</strain>
    </source>
</reference>
<gene>
    <name evidence="1" type="ORF">IAC10_03715</name>
</gene>
<dbReference type="Proteomes" id="UP000823928">
    <property type="component" value="Unassembled WGS sequence"/>
</dbReference>
<dbReference type="EMBL" id="DVIU01000079">
    <property type="protein sequence ID" value="HIS35723.1"/>
    <property type="molecule type" value="Genomic_DNA"/>
</dbReference>